<evidence type="ECO:0000313" key="2">
    <source>
        <dbReference type="EMBL" id="KAK3801929.1"/>
    </source>
</evidence>
<dbReference type="Proteomes" id="UP001283361">
    <property type="component" value="Unassembled WGS sequence"/>
</dbReference>
<name>A0AAE1EBW3_9GAST</name>
<proteinExistence type="predicted"/>
<evidence type="ECO:0000256" key="1">
    <source>
        <dbReference type="SAM" id="MobiDB-lite"/>
    </source>
</evidence>
<accession>A0AAE1EBW3</accession>
<comment type="caution">
    <text evidence="2">The sequence shown here is derived from an EMBL/GenBank/DDBJ whole genome shotgun (WGS) entry which is preliminary data.</text>
</comment>
<gene>
    <name evidence="2" type="ORF">RRG08_063887</name>
</gene>
<feature type="compositionally biased region" description="Acidic residues" evidence="1">
    <location>
        <begin position="86"/>
        <end position="101"/>
    </location>
</feature>
<dbReference type="AlphaFoldDB" id="A0AAE1EBW3"/>
<sequence length="170" mass="19899">MSFMLGGVRGGEELRAIEIWGRAIGRTVIRKPHQKSAVCFQPIRKRRSSTSDSRRTLEELEEEPDKNHLDDQVYRSSRRSGKRDQEEQDTFTIEDAEDAEEDMNRGDEYYYDEVFGQSQFEDEATQNAVRQLYSTGDEQREEELLDFDFETLGIKIEDYKIDASRRAVNL</sequence>
<evidence type="ECO:0000313" key="3">
    <source>
        <dbReference type="Proteomes" id="UP001283361"/>
    </source>
</evidence>
<dbReference type="EMBL" id="JAWDGP010000273">
    <property type="protein sequence ID" value="KAK3801929.1"/>
    <property type="molecule type" value="Genomic_DNA"/>
</dbReference>
<protein>
    <submittedName>
        <fullName evidence="2">Uncharacterized protein</fullName>
    </submittedName>
</protein>
<organism evidence="2 3">
    <name type="scientific">Elysia crispata</name>
    <name type="common">lettuce slug</name>
    <dbReference type="NCBI Taxonomy" id="231223"/>
    <lineage>
        <taxon>Eukaryota</taxon>
        <taxon>Metazoa</taxon>
        <taxon>Spiralia</taxon>
        <taxon>Lophotrochozoa</taxon>
        <taxon>Mollusca</taxon>
        <taxon>Gastropoda</taxon>
        <taxon>Heterobranchia</taxon>
        <taxon>Euthyneura</taxon>
        <taxon>Panpulmonata</taxon>
        <taxon>Sacoglossa</taxon>
        <taxon>Placobranchoidea</taxon>
        <taxon>Plakobranchidae</taxon>
        <taxon>Elysia</taxon>
    </lineage>
</organism>
<reference evidence="2" key="1">
    <citation type="journal article" date="2023" name="G3 (Bethesda)">
        <title>A reference genome for the long-term kleptoplast-retaining sea slug Elysia crispata morphotype clarki.</title>
        <authorList>
            <person name="Eastman K.E."/>
            <person name="Pendleton A.L."/>
            <person name="Shaikh M.A."/>
            <person name="Suttiyut T."/>
            <person name="Ogas R."/>
            <person name="Tomko P."/>
            <person name="Gavelis G."/>
            <person name="Widhalm J.R."/>
            <person name="Wisecaver J.H."/>
        </authorList>
    </citation>
    <scope>NUCLEOTIDE SEQUENCE</scope>
    <source>
        <strain evidence="2">ECLA1</strain>
    </source>
</reference>
<feature type="region of interest" description="Disordered" evidence="1">
    <location>
        <begin position="43"/>
        <end position="106"/>
    </location>
</feature>
<keyword evidence="3" id="KW-1185">Reference proteome</keyword>